<dbReference type="InterPro" id="IPR036594">
    <property type="entry name" value="Meth_synthase_dom"/>
</dbReference>
<keyword evidence="6" id="KW-1185">Reference proteome</keyword>
<sequence length="368" mass="39301">MTTLPTGLQDEPNRHSVGARLASPHGGTKTARWAHELWSAVRAGDEYTAVDVVTGALHAGLEPEAVLLDVIGAVQHRVGLEWAANRMSVAEEHVATAINDRVIATLSPHRPAAGRGRVTVACVDQEWHSLPARLVAETLRLRGWEVDYLGAQVPTAHLVGHVHRTAPAAVCLSSSLPTRLPMAHTAITACQAAGTPVMVGGLAFGVDGRYARLLGADAWAPEARAAADELAAGPLPQPPGARQTTDDLPHLADQEYTMVAQSCTRLVRDTFQLLEQGFPAMRDYGDEQRERTAEDLAHIVDFLAAALYVDSAALFTDFLAWTAEVLTARGVPARSLAPGLDLLEEQLRDFPRARGLIHAGRAALGSRG</sequence>
<dbReference type="GO" id="GO:0031419">
    <property type="term" value="F:cobalamin binding"/>
    <property type="evidence" value="ECO:0007669"/>
    <property type="project" value="InterPro"/>
</dbReference>
<dbReference type="AlphaFoldDB" id="A0A1G6YFZ6"/>
<dbReference type="PROSITE" id="PS51332">
    <property type="entry name" value="B12_BINDING"/>
    <property type="match status" value="1"/>
</dbReference>
<organism evidence="5 6">
    <name type="scientific">Streptomyces prasinopilosus</name>
    <dbReference type="NCBI Taxonomy" id="67344"/>
    <lineage>
        <taxon>Bacteria</taxon>
        <taxon>Bacillati</taxon>
        <taxon>Actinomycetota</taxon>
        <taxon>Actinomycetes</taxon>
        <taxon>Kitasatosporales</taxon>
        <taxon>Streptomycetaceae</taxon>
        <taxon>Streptomyces</taxon>
    </lineage>
</organism>
<name>A0A1G6YFZ6_9ACTN</name>
<dbReference type="Gene3D" id="3.40.50.280">
    <property type="entry name" value="Cobalamin-binding domain"/>
    <property type="match status" value="1"/>
</dbReference>
<dbReference type="EMBL" id="FMZK01000013">
    <property type="protein sequence ID" value="SDD89201.1"/>
    <property type="molecule type" value="Genomic_DNA"/>
</dbReference>
<dbReference type="GO" id="GO:0046872">
    <property type="term" value="F:metal ion binding"/>
    <property type="evidence" value="ECO:0007669"/>
    <property type="project" value="UniProtKB-KW"/>
</dbReference>
<evidence type="ECO:0000256" key="2">
    <source>
        <dbReference type="ARBA" id="ARBA00023285"/>
    </source>
</evidence>
<evidence type="ECO:0000313" key="6">
    <source>
        <dbReference type="Proteomes" id="UP000182100"/>
    </source>
</evidence>
<dbReference type="InterPro" id="IPR003759">
    <property type="entry name" value="Cbl-bd_cap"/>
</dbReference>
<feature type="region of interest" description="Disordered" evidence="3">
    <location>
        <begin position="1"/>
        <end position="27"/>
    </location>
</feature>
<dbReference type="Pfam" id="PF02607">
    <property type="entry name" value="B12-binding_2"/>
    <property type="match status" value="1"/>
</dbReference>
<gene>
    <name evidence="5" type="ORF">SAMN05216505_11336</name>
</gene>
<evidence type="ECO:0000259" key="4">
    <source>
        <dbReference type="PROSITE" id="PS51332"/>
    </source>
</evidence>
<protein>
    <submittedName>
        <fullName evidence="5">Methanogenic corrinoid protein MtbC1</fullName>
    </submittedName>
</protein>
<dbReference type="STRING" id="67344.SAMN05216505_11336"/>
<dbReference type="SUPFAM" id="SSF52242">
    <property type="entry name" value="Cobalamin (vitamin B12)-binding domain"/>
    <property type="match status" value="1"/>
</dbReference>
<dbReference type="PANTHER" id="PTHR45833">
    <property type="entry name" value="METHIONINE SYNTHASE"/>
    <property type="match status" value="1"/>
</dbReference>
<evidence type="ECO:0000313" key="5">
    <source>
        <dbReference type="EMBL" id="SDD89201.1"/>
    </source>
</evidence>
<dbReference type="InterPro" id="IPR006158">
    <property type="entry name" value="Cobalamin-bd"/>
</dbReference>
<dbReference type="Proteomes" id="UP000182100">
    <property type="component" value="Unassembled WGS sequence"/>
</dbReference>
<reference evidence="6" key="1">
    <citation type="submission" date="2016-10" db="EMBL/GenBank/DDBJ databases">
        <authorList>
            <person name="Varghese N."/>
            <person name="Submissions S."/>
        </authorList>
    </citation>
    <scope>NUCLEOTIDE SEQUENCE [LARGE SCALE GENOMIC DNA]</scope>
    <source>
        <strain evidence="6">CGMCC 4.3504</strain>
    </source>
</reference>
<dbReference type="GO" id="GO:0005829">
    <property type="term" value="C:cytosol"/>
    <property type="evidence" value="ECO:0007669"/>
    <property type="project" value="TreeGrafter"/>
</dbReference>
<proteinExistence type="predicted"/>
<keyword evidence="1" id="KW-0479">Metal-binding</keyword>
<evidence type="ECO:0000256" key="3">
    <source>
        <dbReference type="SAM" id="MobiDB-lite"/>
    </source>
</evidence>
<dbReference type="Gene3D" id="1.10.1240.10">
    <property type="entry name" value="Methionine synthase domain"/>
    <property type="match status" value="1"/>
</dbReference>
<dbReference type="PANTHER" id="PTHR45833:SF1">
    <property type="entry name" value="METHIONINE SYNTHASE"/>
    <property type="match status" value="1"/>
</dbReference>
<accession>A0A1G6YFZ6</accession>
<dbReference type="GO" id="GO:0046653">
    <property type="term" value="P:tetrahydrofolate metabolic process"/>
    <property type="evidence" value="ECO:0007669"/>
    <property type="project" value="TreeGrafter"/>
</dbReference>
<keyword evidence="2" id="KW-0170">Cobalt</keyword>
<dbReference type="RefSeq" id="WP_079170767.1">
    <property type="nucleotide sequence ID" value="NZ_FMZK01000013.1"/>
</dbReference>
<dbReference type="GO" id="GO:0050667">
    <property type="term" value="P:homocysteine metabolic process"/>
    <property type="evidence" value="ECO:0007669"/>
    <property type="project" value="TreeGrafter"/>
</dbReference>
<evidence type="ECO:0000256" key="1">
    <source>
        <dbReference type="ARBA" id="ARBA00022723"/>
    </source>
</evidence>
<dbReference type="InterPro" id="IPR050554">
    <property type="entry name" value="Met_Synthase/Corrinoid"/>
</dbReference>
<dbReference type="GO" id="GO:0008705">
    <property type="term" value="F:methionine synthase activity"/>
    <property type="evidence" value="ECO:0007669"/>
    <property type="project" value="TreeGrafter"/>
</dbReference>
<feature type="domain" description="B12-binding" evidence="4">
    <location>
        <begin position="115"/>
        <end position="241"/>
    </location>
</feature>
<dbReference type="Pfam" id="PF02310">
    <property type="entry name" value="B12-binding"/>
    <property type="match status" value="1"/>
</dbReference>
<dbReference type="InterPro" id="IPR036724">
    <property type="entry name" value="Cobalamin-bd_sf"/>
</dbReference>